<name>A0ABU0IZD7_9HYPH</name>
<organism evidence="2 3">
    <name type="scientific">Labrys wisconsinensis</name>
    <dbReference type="NCBI Taxonomy" id="425677"/>
    <lineage>
        <taxon>Bacteria</taxon>
        <taxon>Pseudomonadati</taxon>
        <taxon>Pseudomonadota</taxon>
        <taxon>Alphaproteobacteria</taxon>
        <taxon>Hyphomicrobiales</taxon>
        <taxon>Xanthobacteraceae</taxon>
        <taxon>Labrys</taxon>
    </lineage>
</organism>
<dbReference type="InterPro" id="IPR052543">
    <property type="entry name" value="HTH_Metal-responsive_Reg"/>
</dbReference>
<gene>
    <name evidence="2" type="ORF">QO011_000368</name>
</gene>
<dbReference type="SUPFAM" id="SSF46785">
    <property type="entry name" value="Winged helix' DNA-binding domain"/>
    <property type="match status" value="1"/>
</dbReference>
<keyword evidence="3" id="KW-1185">Reference proteome</keyword>
<protein>
    <submittedName>
        <fullName evidence="2">DNA-binding transcriptional ArsR family regulator</fullName>
    </submittedName>
</protein>
<dbReference type="PANTHER" id="PTHR39168:SF1">
    <property type="entry name" value="TRANSCRIPTIONAL REGULATORY PROTEIN"/>
    <property type="match status" value="1"/>
</dbReference>
<keyword evidence="2" id="KW-0238">DNA-binding</keyword>
<feature type="domain" description="HTH arsR-type" evidence="1">
    <location>
        <begin position="1"/>
        <end position="94"/>
    </location>
</feature>
<dbReference type="InterPro" id="IPR011991">
    <property type="entry name" value="ArsR-like_HTH"/>
</dbReference>
<evidence type="ECO:0000313" key="2">
    <source>
        <dbReference type="EMBL" id="MDQ0467373.1"/>
    </source>
</evidence>
<dbReference type="Pfam" id="PF12840">
    <property type="entry name" value="HTH_20"/>
    <property type="match status" value="1"/>
</dbReference>
<dbReference type="RefSeq" id="WP_307266876.1">
    <property type="nucleotide sequence ID" value="NZ_JAUSVX010000001.1"/>
</dbReference>
<comment type="caution">
    <text evidence="2">The sequence shown here is derived from an EMBL/GenBank/DDBJ whole genome shotgun (WGS) entry which is preliminary data.</text>
</comment>
<dbReference type="InterPro" id="IPR036390">
    <property type="entry name" value="WH_DNA-bd_sf"/>
</dbReference>
<dbReference type="CDD" id="cd00090">
    <property type="entry name" value="HTH_ARSR"/>
    <property type="match status" value="1"/>
</dbReference>
<dbReference type="InterPro" id="IPR036388">
    <property type="entry name" value="WH-like_DNA-bd_sf"/>
</dbReference>
<dbReference type="InterPro" id="IPR001845">
    <property type="entry name" value="HTH_ArsR_DNA-bd_dom"/>
</dbReference>
<dbReference type="Gene3D" id="1.10.10.10">
    <property type="entry name" value="Winged helix-like DNA-binding domain superfamily/Winged helix DNA-binding domain"/>
    <property type="match status" value="1"/>
</dbReference>
<dbReference type="SMART" id="SM00418">
    <property type="entry name" value="HTH_ARSR"/>
    <property type="match status" value="1"/>
</dbReference>
<dbReference type="GO" id="GO:0003677">
    <property type="term" value="F:DNA binding"/>
    <property type="evidence" value="ECO:0007669"/>
    <property type="project" value="UniProtKB-KW"/>
</dbReference>
<proteinExistence type="predicted"/>
<dbReference type="Proteomes" id="UP001242480">
    <property type="component" value="Unassembled WGS sequence"/>
</dbReference>
<accession>A0ABU0IZD7</accession>
<dbReference type="PANTHER" id="PTHR39168">
    <property type="entry name" value="TRANSCRIPTIONAL REGULATOR-RELATED"/>
    <property type="match status" value="1"/>
</dbReference>
<dbReference type="PROSITE" id="PS50987">
    <property type="entry name" value="HTH_ARSR_2"/>
    <property type="match status" value="1"/>
</dbReference>
<evidence type="ECO:0000259" key="1">
    <source>
        <dbReference type="PROSITE" id="PS50987"/>
    </source>
</evidence>
<dbReference type="EMBL" id="JAUSVX010000001">
    <property type="protein sequence ID" value="MDQ0467373.1"/>
    <property type="molecule type" value="Genomic_DNA"/>
</dbReference>
<sequence>MQTGPKIAEVAALVGDPARANMLGALMDGRALTASELAYAAHVTPQTASAHLGKLVDGGILALARQGRHRYFRLASPLVGRMLEGIMAVAQAGPARYHPHWRGGEDLRFARLCYDHLAGELAVRIADVLAEREQIVLGEDGGEVTPAGRALLDGLGIDVAGLTRQRRVFCRPCLDWSMRRPHIAGAVGAAMLERFLVLGWLRRSRDSRVLAVTPVGHRHLQEAFGIAPVPAGGPEPG</sequence>
<reference evidence="2 3" key="1">
    <citation type="submission" date="2023-07" db="EMBL/GenBank/DDBJ databases">
        <title>Genomic Encyclopedia of Type Strains, Phase IV (KMG-IV): sequencing the most valuable type-strain genomes for metagenomic binning, comparative biology and taxonomic classification.</title>
        <authorList>
            <person name="Goeker M."/>
        </authorList>
    </citation>
    <scope>NUCLEOTIDE SEQUENCE [LARGE SCALE GENOMIC DNA]</scope>
    <source>
        <strain evidence="2 3">DSM 19619</strain>
    </source>
</reference>
<evidence type="ECO:0000313" key="3">
    <source>
        <dbReference type="Proteomes" id="UP001242480"/>
    </source>
</evidence>